<dbReference type="EMBL" id="CP109019">
    <property type="protein sequence ID" value="WUT82715.1"/>
    <property type="molecule type" value="Genomic_DNA"/>
</dbReference>
<dbReference type="SMART" id="SM00382">
    <property type="entry name" value="AAA"/>
    <property type="match status" value="1"/>
</dbReference>
<reference evidence="3" key="1">
    <citation type="submission" date="2022-10" db="EMBL/GenBank/DDBJ databases">
        <title>The complete genomes of actinobacterial strains from the NBC collection.</title>
        <authorList>
            <person name="Joergensen T.S."/>
            <person name="Alvarez Arevalo M."/>
            <person name="Sterndorff E.B."/>
            <person name="Faurdal D."/>
            <person name="Vuksanovic O."/>
            <person name="Mourched A.-S."/>
            <person name="Charusanti P."/>
            <person name="Shaw S."/>
            <person name="Blin K."/>
            <person name="Weber T."/>
        </authorList>
    </citation>
    <scope>NUCLEOTIDE SEQUENCE</scope>
    <source>
        <strain evidence="3">NBC_00668</strain>
    </source>
</reference>
<evidence type="ECO:0000313" key="4">
    <source>
        <dbReference type="Proteomes" id="UP001432060"/>
    </source>
</evidence>
<evidence type="ECO:0000313" key="3">
    <source>
        <dbReference type="EMBL" id="WUT82715.1"/>
    </source>
</evidence>
<dbReference type="Gene3D" id="3.40.50.300">
    <property type="entry name" value="P-loop containing nucleotide triphosphate hydrolases"/>
    <property type="match status" value="1"/>
</dbReference>
<sequence length="646" mass="72670">MLIERYRVRHQQRENPDPDAGLVASWNNSLAYVIETLAQSGLGAVEVMIEFPMPGMDSDADVILAGHHPETDDLSYVVIELKQWVRAVVSQDNPVAVDAGYSNLKLHPVRQVQRYCEYLVHHLAPLYGQPERIAGAALLHNARSDVADLFRLERNTLGQLYTTDSMDFFRGFLTSRLAAKPGGWAADVLCDADEYEPPSSSEAFSRVGSPHPVFALQKEQEMAFQRVHEAVRKAANGPRKQVIIIEGGPGSGKTALAVELLRTLKQQGRQVVHASGSRAFTSNLRAAAVRMRPRGVSYVTAEAQARADYRYFQQFGKLPENALQVLICDEAHRLRKRSRGRDVPSWVYARGWDQADELIHAAEVPVFLLDEWQSLAPDEVGTTEYLKERARACGHEPVVHRLPGMYRAGGSARFREWVAELLGLQTSTPRPWEADGRIEVSLADTPSAMETHLERRLREETGAARIVAGFCWEWEKPKNGLRMEVRIGDWHRAWNALTPAPEADAPDTTQWATDPRGFGQVGCIYTAQNFEFDWSGVIIGPDLVWRGDRFVVDRTKTHDDNLQRKSVSDAQVDRLVRNAYHVLLTRARRGVVLYSEDLETRNKLKELITGSVSEPRSRRGRRRRQPAPPPVTGDRTVAEQLAIEFD</sequence>
<keyword evidence="4" id="KW-1185">Reference proteome</keyword>
<feature type="domain" description="AAA+ ATPase" evidence="2">
    <location>
        <begin position="239"/>
        <end position="467"/>
    </location>
</feature>
<feature type="region of interest" description="Disordered" evidence="1">
    <location>
        <begin position="609"/>
        <end position="635"/>
    </location>
</feature>
<accession>A0ABZ1XJ34</accession>
<dbReference type="Proteomes" id="UP001432060">
    <property type="component" value="Chromosome"/>
</dbReference>
<dbReference type="InterPro" id="IPR018647">
    <property type="entry name" value="SLFN_3-like_DNA/RNA_helicase"/>
</dbReference>
<protein>
    <submittedName>
        <fullName evidence="3">DUF2075 domain-containing protein</fullName>
    </submittedName>
</protein>
<dbReference type="Pfam" id="PF09848">
    <property type="entry name" value="SLFN-g3_helicase"/>
    <property type="match status" value="1"/>
</dbReference>
<dbReference type="RefSeq" id="WP_329397891.1">
    <property type="nucleotide sequence ID" value="NZ_CP109019.1"/>
</dbReference>
<evidence type="ECO:0000256" key="1">
    <source>
        <dbReference type="SAM" id="MobiDB-lite"/>
    </source>
</evidence>
<dbReference type="InterPro" id="IPR003593">
    <property type="entry name" value="AAA+_ATPase"/>
</dbReference>
<dbReference type="SUPFAM" id="SSF52540">
    <property type="entry name" value="P-loop containing nucleoside triphosphate hydrolases"/>
    <property type="match status" value="1"/>
</dbReference>
<gene>
    <name evidence="3" type="ORF">OG515_11150</name>
</gene>
<proteinExistence type="predicted"/>
<dbReference type="InterPro" id="IPR027417">
    <property type="entry name" value="P-loop_NTPase"/>
</dbReference>
<name>A0ABZ1XJ34_9ACTN</name>
<evidence type="ECO:0000259" key="2">
    <source>
        <dbReference type="SMART" id="SM00382"/>
    </source>
</evidence>
<organism evidence="3 4">
    <name type="scientific">Streptomyces melanogenes</name>
    <dbReference type="NCBI Taxonomy" id="67326"/>
    <lineage>
        <taxon>Bacteria</taxon>
        <taxon>Bacillati</taxon>
        <taxon>Actinomycetota</taxon>
        <taxon>Actinomycetes</taxon>
        <taxon>Kitasatosporales</taxon>
        <taxon>Streptomycetaceae</taxon>
        <taxon>Streptomyces</taxon>
    </lineage>
</organism>
<dbReference type="CDD" id="cd00009">
    <property type="entry name" value="AAA"/>
    <property type="match status" value="1"/>
</dbReference>